<keyword evidence="2" id="KW-1185">Reference proteome</keyword>
<accession>A0AAV1SRK1</accession>
<dbReference type="AlphaFoldDB" id="A0AAV1SRK1"/>
<comment type="caution">
    <text evidence="1">The sequence shown here is derived from an EMBL/GenBank/DDBJ whole genome shotgun (WGS) entry which is preliminary data.</text>
</comment>
<name>A0AAV1SRK1_9ROSI</name>
<sequence>MILSKRRTIVVVLVFSFLVVVIRVGVELKKERTMLDCVLAEDVVVMPCKAILKACAMSLPELSETFTIMEFDSSVLWLQVPRCYSLPGSWFLFSNVIMVYERYWKQGVKLSQPVAVGGCGSSMGDCRSSTGDCIDMFSHKNCLFRGIRVTCTAALLQEETDIMWRTYFTFEDAD</sequence>
<gene>
    <name evidence="1" type="ORF">DCAF_LOCUS26658</name>
</gene>
<reference evidence="1 2" key="1">
    <citation type="submission" date="2024-01" db="EMBL/GenBank/DDBJ databases">
        <authorList>
            <person name="Waweru B."/>
        </authorList>
    </citation>
    <scope>NUCLEOTIDE SEQUENCE [LARGE SCALE GENOMIC DNA]</scope>
</reference>
<organism evidence="1 2">
    <name type="scientific">Dovyalis caffra</name>
    <dbReference type="NCBI Taxonomy" id="77055"/>
    <lineage>
        <taxon>Eukaryota</taxon>
        <taxon>Viridiplantae</taxon>
        <taxon>Streptophyta</taxon>
        <taxon>Embryophyta</taxon>
        <taxon>Tracheophyta</taxon>
        <taxon>Spermatophyta</taxon>
        <taxon>Magnoliopsida</taxon>
        <taxon>eudicotyledons</taxon>
        <taxon>Gunneridae</taxon>
        <taxon>Pentapetalae</taxon>
        <taxon>rosids</taxon>
        <taxon>fabids</taxon>
        <taxon>Malpighiales</taxon>
        <taxon>Salicaceae</taxon>
        <taxon>Flacourtieae</taxon>
        <taxon>Dovyalis</taxon>
    </lineage>
</organism>
<dbReference type="Proteomes" id="UP001314170">
    <property type="component" value="Unassembled WGS sequence"/>
</dbReference>
<evidence type="ECO:0000313" key="1">
    <source>
        <dbReference type="EMBL" id="CAK7356387.1"/>
    </source>
</evidence>
<protein>
    <submittedName>
        <fullName evidence="1">Uncharacterized protein</fullName>
    </submittedName>
</protein>
<evidence type="ECO:0000313" key="2">
    <source>
        <dbReference type="Proteomes" id="UP001314170"/>
    </source>
</evidence>
<proteinExistence type="predicted"/>
<dbReference type="EMBL" id="CAWUPB010001197">
    <property type="protein sequence ID" value="CAK7356387.1"/>
    <property type="molecule type" value="Genomic_DNA"/>
</dbReference>